<reference evidence="2 3" key="1">
    <citation type="submission" date="2019-01" db="EMBL/GenBank/DDBJ databases">
        <authorList>
            <person name="B I."/>
            <person name="Ch S."/>
            <person name="Ch V.R."/>
        </authorList>
    </citation>
    <scope>NUCLEOTIDE SEQUENCE [LARGE SCALE GENOMIC DNA]</scope>
    <source>
        <strain evidence="2 3">JC507</strain>
    </source>
</reference>
<gene>
    <name evidence="2" type="ORF">EK417_10340</name>
</gene>
<feature type="transmembrane region" description="Helical" evidence="1">
    <location>
        <begin position="151"/>
        <end position="170"/>
    </location>
</feature>
<sequence>MLSGLLGFFLIPNENSNYVTFYCNNSSIVSNKYWIGNLSGVFSNLIIYVLLFFIIAGDKEKDIVAGYYINEDLSPLHPFFKNLYKISAIYLISLLLLLVLNLSLILANSQNVNIVLFITPILYFCIPFLLFVSALCYFIEYLLENKYIKYFIYYSFFILLIIYDDKLLYITGHSELFLFYKNLNVPVKNFAIGFISKEKVLNLITVKHFIKPNFTFYKLLIIFLTILITYILSFIKIKRIFTNNNSNDDLIYLNNSSTDIKNDDFSIENRSNGNQTDLSLISSLKKDFFLFRISVSNKSLSFFFLFWILSFIVQENFFLFTLVILLLLSTKVNDFFLGKPYFYNTFIYEKLYSFPYILYFISKFIIVLSFYCLLLVPYFFRIGEIHVILLLILNFSIISIFQLASIHLLKNTTVANIILIVMYVSYVSKSPLIDILYYKF</sequence>
<protein>
    <recommendedName>
        <fullName evidence="4">Beta-carotene 15,15'-monooxygenase</fullName>
    </recommendedName>
</protein>
<evidence type="ECO:0000313" key="2">
    <source>
        <dbReference type="EMBL" id="THV59839.1"/>
    </source>
</evidence>
<feature type="transmembrane region" description="Helical" evidence="1">
    <location>
        <begin position="356"/>
        <end position="380"/>
    </location>
</feature>
<keyword evidence="1" id="KW-0472">Membrane</keyword>
<dbReference type="Proteomes" id="UP000306038">
    <property type="component" value="Unassembled WGS sequence"/>
</dbReference>
<feature type="transmembrane region" description="Helical" evidence="1">
    <location>
        <begin position="216"/>
        <end position="235"/>
    </location>
</feature>
<feature type="transmembrane region" description="Helical" evidence="1">
    <location>
        <begin position="302"/>
        <end position="328"/>
    </location>
</feature>
<evidence type="ECO:0000313" key="3">
    <source>
        <dbReference type="Proteomes" id="UP000306038"/>
    </source>
</evidence>
<keyword evidence="3" id="KW-1185">Reference proteome</keyword>
<feature type="transmembrane region" description="Helical" evidence="1">
    <location>
        <begin position="34"/>
        <end position="56"/>
    </location>
</feature>
<dbReference type="RefSeq" id="WP_136522119.1">
    <property type="nucleotide sequence ID" value="NZ_SDLV01000019.1"/>
</dbReference>
<organism evidence="2 3">
    <name type="scientific">Chryseobacterium candidae</name>
    <dbReference type="NCBI Taxonomy" id="1978493"/>
    <lineage>
        <taxon>Bacteria</taxon>
        <taxon>Pseudomonadati</taxon>
        <taxon>Bacteroidota</taxon>
        <taxon>Flavobacteriia</taxon>
        <taxon>Flavobacteriales</taxon>
        <taxon>Weeksellaceae</taxon>
        <taxon>Chryseobacterium group</taxon>
        <taxon>Chryseobacterium</taxon>
    </lineage>
</organism>
<keyword evidence="1" id="KW-0812">Transmembrane</keyword>
<keyword evidence="1" id="KW-1133">Transmembrane helix</keyword>
<feature type="transmembrane region" description="Helical" evidence="1">
    <location>
        <begin position="414"/>
        <end position="438"/>
    </location>
</feature>
<feature type="transmembrane region" description="Helical" evidence="1">
    <location>
        <begin position="114"/>
        <end position="139"/>
    </location>
</feature>
<dbReference type="EMBL" id="SDLV01000019">
    <property type="protein sequence ID" value="THV59839.1"/>
    <property type="molecule type" value="Genomic_DNA"/>
</dbReference>
<evidence type="ECO:0000256" key="1">
    <source>
        <dbReference type="SAM" id="Phobius"/>
    </source>
</evidence>
<feature type="transmembrane region" description="Helical" evidence="1">
    <location>
        <begin position="88"/>
        <end position="108"/>
    </location>
</feature>
<feature type="transmembrane region" description="Helical" evidence="1">
    <location>
        <begin position="387"/>
        <end position="408"/>
    </location>
</feature>
<accession>A0ABY2R787</accession>
<evidence type="ECO:0008006" key="4">
    <source>
        <dbReference type="Google" id="ProtNLM"/>
    </source>
</evidence>
<name>A0ABY2R787_9FLAO</name>
<comment type="caution">
    <text evidence="2">The sequence shown here is derived from an EMBL/GenBank/DDBJ whole genome shotgun (WGS) entry which is preliminary data.</text>
</comment>
<proteinExistence type="predicted"/>